<comment type="caution">
    <text evidence="1">The sequence shown here is derived from an EMBL/GenBank/DDBJ whole genome shotgun (WGS) entry which is preliminary data.</text>
</comment>
<name>A0ABD3EX04_9STRA</name>
<evidence type="ECO:0000313" key="1">
    <source>
        <dbReference type="EMBL" id="KAL3658664.1"/>
    </source>
</evidence>
<evidence type="ECO:0000313" key="2">
    <source>
        <dbReference type="Proteomes" id="UP001632037"/>
    </source>
</evidence>
<accession>A0ABD3EX04</accession>
<dbReference type="AlphaFoldDB" id="A0ABD3EX04"/>
<proteinExistence type="predicted"/>
<keyword evidence="2" id="KW-1185">Reference proteome</keyword>
<protein>
    <submittedName>
        <fullName evidence="1">Oligomeric mucus gel-forming</fullName>
        <ecNumber evidence="1">3.2.1.14</ecNumber>
    </submittedName>
</protein>
<keyword evidence="1" id="KW-0378">Hydrolase</keyword>
<reference evidence="1 2" key="1">
    <citation type="submission" date="2024-09" db="EMBL/GenBank/DDBJ databases">
        <title>Genome sequencing and assembly of Phytophthora oleae, isolate VK10A, causative agent of rot of olive drupes.</title>
        <authorList>
            <person name="Conti Taguali S."/>
            <person name="Riolo M."/>
            <person name="La Spada F."/>
            <person name="Cacciola S.O."/>
            <person name="Dionisio G."/>
        </authorList>
    </citation>
    <scope>NUCLEOTIDE SEQUENCE [LARGE SCALE GENOMIC DNA]</scope>
    <source>
        <strain evidence="1 2">VK10A</strain>
    </source>
</reference>
<sequence length="57" mass="6408">MNKALSAEWLFIASISDHAHYKFHELVLQGIAGYLFTMFLPADELYGNMTEILGVCS</sequence>
<dbReference type="Proteomes" id="UP001632037">
    <property type="component" value="Unassembled WGS sequence"/>
</dbReference>
<dbReference type="EMBL" id="JBIMZQ010000052">
    <property type="protein sequence ID" value="KAL3658664.1"/>
    <property type="molecule type" value="Genomic_DNA"/>
</dbReference>
<organism evidence="1 2">
    <name type="scientific">Phytophthora oleae</name>
    <dbReference type="NCBI Taxonomy" id="2107226"/>
    <lineage>
        <taxon>Eukaryota</taxon>
        <taxon>Sar</taxon>
        <taxon>Stramenopiles</taxon>
        <taxon>Oomycota</taxon>
        <taxon>Peronosporomycetes</taxon>
        <taxon>Peronosporales</taxon>
        <taxon>Peronosporaceae</taxon>
        <taxon>Phytophthora</taxon>
    </lineage>
</organism>
<keyword evidence="1" id="KW-0326">Glycosidase</keyword>
<dbReference type="EC" id="3.2.1.14" evidence="1"/>
<dbReference type="GO" id="GO:0008843">
    <property type="term" value="F:endochitinase activity"/>
    <property type="evidence" value="ECO:0007669"/>
    <property type="project" value="UniProtKB-EC"/>
</dbReference>
<gene>
    <name evidence="1" type="primary">MUC6_3</name>
    <name evidence="1" type="ORF">V7S43_016300</name>
</gene>